<dbReference type="GO" id="GO:0005737">
    <property type="term" value="C:cytoplasm"/>
    <property type="evidence" value="ECO:0007669"/>
    <property type="project" value="UniProtKB-SubCell"/>
</dbReference>
<dbReference type="Proteomes" id="UP000079169">
    <property type="component" value="Unplaced"/>
</dbReference>
<evidence type="ECO:0000256" key="2">
    <source>
        <dbReference type="ARBA" id="ARBA00004496"/>
    </source>
</evidence>
<feature type="compositionally biased region" description="Basic residues" evidence="10">
    <location>
        <begin position="305"/>
        <end position="319"/>
    </location>
</feature>
<feature type="region of interest" description="Disordered" evidence="10">
    <location>
        <begin position="358"/>
        <end position="429"/>
    </location>
</feature>
<evidence type="ECO:0000256" key="10">
    <source>
        <dbReference type="SAM" id="MobiDB-lite"/>
    </source>
</evidence>
<feature type="compositionally biased region" description="Polar residues" evidence="10">
    <location>
        <begin position="773"/>
        <end position="785"/>
    </location>
</feature>
<evidence type="ECO:0000259" key="11">
    <source>
        <dbReference type="Pfam" id="PF12884"/>
    </source>
</evidence>
<feature type="compositionally biased region" description="Basic residues" evidence="10">
    <location>
        <begin position="415"/>
        <end position="429"/>
    </location>
</feature>
<dbReference type="KEGG" id="dci:103511062"/>
<dbReference type="GO" id="GO:0005634">
    <property type="term" value="C:nucleus"/>
    <property type="evidence" value="ECO:0007669"/>
    <property type="project" value="UniProtKB-SubCell"/>
</dbReference>
<dbReference type="GeneID" id="103511062"/>
<feature type="region of interest" description="Disordered" evidence="10">
    <location>
        <begin position="100"/>
        <end position="133"/>
    </location>
</feature>
<evidence type="ECO:0000256" key="3">
    <source>
        <dbReference type="ARBA" id="ARBA00007167"/>
    </source>
</evidence>
<dbReference type="RefSeq" id="XP_026680735.1">
    <property type="nucleotide sequence ID" value="XM_026824934.1"/>
</dbReference>
<dbReference type="GO" id="GO:0008140">
    <property type="term" value="F:cAMP response element binding protein binding"/>
    <property type="evidence" value="ECO:0007669"/>
    <property type="project" value="InterPro"/>
</dbReference>
<sequence>MAANPRKFSEKIALHNQKQAAETVEFEKIMKEVKDATSKVRSLINKSTLRINQIGTYRGGSLPNVNHIAHTNASTPVELKSALSNLEEVPNSRVETLGYHHRDRGRSIGPIRTEKRIDTSPYSSGPLTPQQNEQNPFQIISALSNLEEVPNSRVETLGYHHRDRGRSIGPIRTEKRIDTSPYSSGPYLSPPPNDTSWRRTNSDSALHQSSQESHHVNTQRRGKYQVLSHMTCGTLCIVSGIVSYDLCHTQSPKGSTSPSTLSPTSIPSRSHQARFSFGNSPPHESPGPPLHFSPVSPLSPNTPNNHHHHHHHNHQYPQHNHFRTNHQHLSVPVPNSTPLNNTTSSQLVNRFHPSVKGLIIDSSGGDSTYRTHQSQHQHQSQFIYQVPSPQPPSPCPSSPQSIPNVSTQPPSPCNNHHHHHHHNHQYPQHNHFRTNHQHLSVPVPNSTPLNNTTSSQLVNRFHPSVKGLIIDSSGGDSTYRTHQSQHQHQSQFIYQNNHHHHHHHNHQYPQHNHFRTNHQHLSVPVPNSTPLNNTSSTQLVNRFHPSVKGLIIDSSGGDSTYRTHQSQHQHQSQFIYQHVNSTSNSLGPYRGGVGQTSPRPSPQSSPGLTVQQFSPLGSPDPAPSPHNYNCFVEHFEQFTMTEECNTELTGDPGYFSTSPSQQMRNTTSSNTTPNTPSSIPDIILTAPDFSESEDLVAKSAQLGYSKDLCMSGSFDTDFFPSDESLREGILFHPTLFTSLYPNYLLVTTLLGYQDWTQLIHSLVESHVLAEHQLQQQTQGDNSPSPNHHIDYTQLGSLNNTYQPVHIKKVDK</sequence>
<keyword evidence="7" id="KW-0010">Activator</keyword>
<dbReference type="PANTHER" id="PTHR13589">
    <property type="entry name" value="CREB-REGULATED TRANSCRIPTION COACTIVATOR"/>
    <property type="match status" value="1"/>
</dbReference>
<accession>A0A3Q0J200</accession>
<dbReference type="PANTHER" id="PTHR13589:SF15">
    <property type="entry name" value="CREB-REGULATED TRANSCRIPTION COACTIVATOR, ISOFORM B"/>
    <property type="match status" value="1"/>
</dbReference>
<keyword evidence="6" id="KW-0805">Transcription regulation</keyword>
<name>A0A3Q0J200_DIACI</name>
<dbReference type="Pfam" id="PF12884">
    <property type="entry name" value="TORC_N"/>
    <property type="match status" value="1"/>
</dbReference>
<dbReference type="PaxDb" id="121845-A0A3Q0J200"/>
<evidence type="ECO:0000256" key="9">
    <source>
        <dbReference type="ARBA" id="ARBA00023242"/>
    </source>
</evidence>
<feature type="compositionally biased region" description="Polar residues" evidence="10">
    <location>
        <begin position="655"/>
        <end position="664"/>
    </location>
</feature>
<comment type="subcellular location">
    <subcellularLocation>
        <location evidence="2">Cytoplasm</location>
    </subcellularLocation>
    <subcellularLocation>
        <location evidence="1">Nucleus</location>
    </subcellularLocation>
</comment>
<feature type="region of interest" description="Disordered" evidence="10">
    <location>
        <begin position="154"/>
        <end position="220"/>
    </location>
</feature>
<feature type="region of interest" description="Disordered" evidence="10">
    <location>
        <begin position="773"/>
        <end position="793"/>
    </location>
</feature>
<keyword evidence="5" id="KW-0597">Phosphoprotein</keyword>
<feature type="region of interest" description="Disordered" evidence="10">
    <location>
        <begin position="581"/>
        <end position="625"/>
    </location>
</feature>
<keyword evidence="4" id="KW-0963">Cytoplasm</keyword>
<feature type="compositionally biased region" description="Low complexity" evidence="10">
    <location>
        <begin position="665"/>
        <end position="678"/>
    </location>
</feature>
<feature type="compositionally biased region" description="Polar residues" evidence="10">
    <location>
        <begin position="120"/>
        <end position="133"/>
    </location>
</feature>
<evidence type="ECO:0000256" key="8">
    <source>
        <dbReference type="ARBA" id="ARBA00023163"/>
    </source>
</evidence>
<feature type="domain" description="Transducer of regulated CREB activity N-terminal" evidence="11">
    <location>
        <begin position="4"/>
        <end position="63"/>
    </location>
</feature>
<feature type="compositionally biased region" description="Low complexity" evidence="10">
    <location>
        <begin position="251"/>
        <end position="270"/>
    </location>
</feature>
<gene>
    <name evidence="13" type="primary">LOC103511062</name>
</gene>
<evidence type="ECO:0000256" key="7">
    <source>
        <dbReference type="ARBA" id="ARBA00023159"/>
    </source>
</evidence>
<evidence type="ECO:0000256" key="5">
    <source>
        <dbReference type="ARBA" id="ARBA00022553"/>
    </source>
</evidence>
<dbReference type="InterPro" id="IPR024786">
    <property type="entry name" value="TORC"/>
</dbReference>
<evidence type="ECO:0000313" key="12">
    <source>
        <dbReference type="Proteomes" id="UP000079169"/>
    </source>
</evidence>
<dbReference type="GO" id="GO:0051289">
    <property type="term" value="P:protein homotetramerization"/>
    <property type="evidence" value="ECO:0007669"/>
    <property type="project" value="InterPro"/>
</dbReference>
<organism evidence="12 13">
    <name type="scientific">Diaphorina citri</name>
    <name type="common">Asian citrus psyllid</name>
    <dbReference type="NCBI Taxonomy" id="121845"/>
    <lineage>
        <taxon>Eukaryota</taxon>
        <taxon>Metazoa</taxon>
        <taxon>Ecdysozoa</taxon>
        <taxon>Arthropoda</taxon>
        <taxon>Hexapoda</taxon>
        <taxon>Insecta</taxon>
        <taxon>Pterygota</taxon>
        <taxon>Neoptera</taxon>
        <taxon>Paraneoptera</taxon>
        <taxon>Hemiptera</taxon>
        <taxon>Sternorrhyncha</taxon>
        <taxon>Psylloidea</taxon>
        <taxon>Psyllidae</taxon>
        <taxon>Diaphorininae</taxon>
        <taxon>Diaphorina</taxon>
    </lineage>
</organism>
<feature type="compositionally biased region" description="Polar residues" evidence="10">
    <location>
        <begin position="202"/>
        <end position="211"/>
    </location>
</feature>
<dbReference type="AlphaFoldDB" id="A0A3Q0J200"/>
<feature type="compositionally biased region" description="Low complexity" evidence="10">
    <location>
        <begin position="372"/>
        <end position="381"/>
    </location>
</feature>
<keyword evidence="9" id="KW-0539">Nucleus</keyword>
<feature type="region of interest" description="Disordered" evidence="10">
    <location>
        <begin position="249"/>
        <end position="319"/>
    </location>
</feature>
<proteinExistence type="inferred from homology"/>
<evidence type="ECO:0000313" key="13">
    <source>
        <dbReference type="RefSeq" id="XP_026680735.1"/>
    </source>
</evidence>
<keyword evidence="8" id="KW-0804">Transcription</keyword>
<feature type="region of interest" description="Disordered" evidence="10">
    <location>
        <begin position="649"/>
        <end position="678"/>
    </location>
</feature>
<reference evidence="13" key="1">
    <citation type="submission" date="2025-08" db="UniProtKB">
        <authorList>
            <consortium name="RefSeq"/>
        </authorList>
    </citation>
    <scope>IDENTIFICATION</scope>
</reference>
<protein>
    <submittedName>
        <fullName evidence="13">CREB-regulated transcription coactivator 3-like</fullName>
    </submittedName>
</protein>
<comment type="similarity">
    <text evidence="3">Belongs to the TORC family.</text>
</comment>
<dbReference type="STRING" id="121845.A0A3Q0J200"/>
<dbReference type="GO" id="GO:0045944">
    <property type="term" value="P:positive regulation of transcription by RNA polymerase II"/>
    <property type="evidence" value="ECO:0007669"/>
    <property type="project" value="TreeGrafter"/>
</dbReference>
<feature type="compositionally biased region" description="Pro residues" evidence="10">
    <location>
        <begin position="388"/>
        <end position="397"/>
    </location>
</feature>
<dbReference type="InterPro" id="IPR024783">
    <property type="entry name" value="TORC_N"/>
</dbReference>
<keyword evidence="12" id="KW-1185">Reference proteome</keyword>
<evidence type="ECO:0000256" key="6">
    <source>
        <dbReference type="ARBA" id="ARBA00023015"/>
    </source>
</evidence>
<evidence type="ECO:0000256" key="4">
    <source>
        <dbReference type="ARBA" id="ARBA00022490"/>
    </source>
</evidence>
<evidence type="ECO:0000256" key="1">
    <source>
        <dbReference type="ARBA" id="ARBA00004123"/>
    </source>
</evidence>